<evidence type="ECO:0000256" key="1">
    <source>
        <dbReference type="ARBA" id="ARBA00022801"/>
    </source>
</evidence>
<accession>A0A4R1I0G4</accession>
<dbReference type="Gene3D" id="3.90.190.10">
    <property type="entry name" value="Protein tyrosine phosphatase superfamily"/>
    <property type="match status" value="1"/>
</dbReference>
<dbReference type="InterPro" id="IPR057023">
    <property type="entry name" value="PTP-SAK"/>
</dbReference>
<gene>
    <name evidence="3" type="ORF">EV378_2542</name>
</gene>
<sequence>MILPGGAAVHGRGLVRDAPPDRRPDFGLYLGTWWLRRRRGSGITWPHAWITWPDFGLPLSTMSARAAIGDLHARASRGERVEVACGGGTGRTGTVLACLATMDGLSPEDAITWTRTHHRPKAVETPWQRRWVDSFGRSRL</sequence>
<dbReference type="SUPFAM" id="SSF52799">
    <property type="entry name" value="(Phosphotyrosine protein) phosphatases II"/>
    <property type="match status" value="1"/>
</dbReference>
<dbReference type="RefSeq" id="WP_132424318.1">
    <property type="nucleotide sequence ID" value="NZ_SMFZ01000001.1"/>
</dbReference>
<dbReference type="InterPro" id="IPR029021">
    <property type="entry name" value="Prot-tyrosine_phosphatase-like"/>
</dbReference>
<dbReference type="InterPro" id="IPR000387">
    <property type="entry name" value="Tyr_Pase_dom"/>
</dbReference>
<comment type="caution">
    <text evidence="3">The sequence shown here is derived from an EMBL/GenBank/DDBJ whole genome shotgun (WGS) entry which is preliminary data.</text>
</comment>
<dbReference type="PROSITE" id="PS50056">
    <property type="entry name" value="TYR_PHOSPHATASE_2"/>
    <property type="match status" value="1"/>
</dbReference>
<reference evidence="3 4" key="1">
    <citation type="submission" date="2019-03" db="EMBL/GenBank/DDBJ databases">
        <title>Sequencing the genomes of 1000 actinobacteria strains.</title>
        <authorList>
            <person name="Klenk H.-P."/>
        </authorList>
    </citation>
    <scope>NUCLEOTIDE SEQUENCE [LARGE SCALE GENOMIC DNA]</scope>
    <source>
        <strain evidence="3 4">DSM 44969</strain>
    </source>
</reference>
<dbReference type="OrthoDB" id="2629679at2"/>
<evidence type="ECO:0000259" key="2">
    <source>
        <dbReference type="PROSITE" id="PS50056"/>
    </source>
</evidence>
<evidence type="ECO:0000313" key="3">
    <source>
        <dbReference type="EMBL" id="TCK26700.1"/>
    </source>
</evidence>
<dbReference type="GO" id="GO:0016791">
    <property type="term" value="F:phosphatase activity"/>
    <property type="evidence" value="ECO:0007669"/>
    <property type="project" value="UniProtKB-ARBA"/>
</dbReference>
<evidence type="ECO:0000313" key="4">
    <source>
        <dbReference type="Proteomes" id="UP000295560"/>
    </source>
</evidence>
<protein>
    <submittedName>
        <fullName evidence="3">Protein-tyrosine phosphatase</fullName>
    </submittedName>
</protein>
<organism evidence="3 4">
    <name type="scientific">Pseudonocardia endophytica</name>
    <dbReference type="NCBI Taxonomy" id="401976"/>
    <lineage>
        <taxon>Bacteria</taxon>
        <taxon>Bacillati</taxon>
        <taxon>Actinomycetota</taxon>
        <taxon>Actinomycetes</taxon>
        <taxon>Pseudonocardiales</taxon>
        <taxon>Pseudonocardiaceae</taxon>
        <taxon>Pseudonocardia</taxon>
    </lineage>
</organism>
<keyword evidence="4" id="KW-1185">Reference proteome</keyword>
<dbReference type="Proteomes" id="UP000295560">
    <property type="component" value="Unassembled WGS sequence"/>
</dbReference>
<name>A0A4R1I0G4_PSEEN</name>
<dbReference type="AlphaFoldDB" id="A0A4R1I0G4"/>
<proteinExistence type="predicted"/>
<dbReference type="Pfam" id="PF22784">
    <property type="entry name" value="PTP-SAK"/>
    <property type="match status" value="1"/>
</dbReference>
<dbReference type="EMBL" id="SMFZ01000001">
    <property type="protein sequence ID" value="TCK26700.1"/>
    <property type="molecule type" value="Genomic_DNA"/>
</dbReference>
<feature type="domain" description="Tyrosine specific protein phosphatases" evidence="2">
    <location>
        <begin position="62"/>
        <end position="130"/>
    </location>
</feature>
<keyword evidence="1" id="KW-0378">Hydrolase</keyword>